<evidence type="ECO:0000313" key="5">
    <source>
        <dbReference type="EMBL" id="MCY7007904.1"/>
    </source>
</evidence>
<dbReference type="RefSeq" id="WP_265151940.1">
    <property type="nucleotide sequence ID" value="NZ_JAOXXL010000009.1"/>
</dbReference>
<evidence type="ECO:0000259" key="4">
    <source>
        <dbReference type="Pfam" id="PF00135"/>
    </source>
</evidence>
<feature type="signal peptide" evidence="3">
    <location>
        <begin position="1"/>
        <end position="22"/>
    </location>
</feature>
<proteinExistence type="inferred from homology"/>
<dbReference type="InterPro" id="IPR029058">
    <property type="entry name" value="AB_hydrolase_fold"/>
</dbReference>
<dbReference type="InterPro" id="IPR002018">
    <property type="entry name" value="CarbesteraseB"/>
</dbReference>
<dbReference type="InterPro" id="IPR050309">
    <property type="entry name" value="Type-B_Carboxylest/Lipase"/>
</dbReference>
<evidence type="ECO:0000256" key="1">
    <source>
        <dbReference type="ARBA" id="ARBA00005964"/>
    </source>
</evidence>
<dbReference type="SUPFAM" id="SSF53474">
    <property type="entry name" value="alpha/beta-Hydrolases"/>
    <property type="match status" value="1"/>
</dbReference>
<keyword evidence="6" id="KW-1185">Reference proteome</keyword>
<keyword evidence="3" id="KW-0732">Signal</keyword>
<protein>
    <recommendedName>
        <fullName evidence="3">Carboxylic ester hydrolase</fullName>
        <ecNumber evidence="3">3.1.1.-</ecNumber>
    </recommendedName>
</protein>
<dbReference type="EC" id="3.1.1.-" evidence="3"/>
<evidence type="ECO:0000256" key="3">
    <source>
        <dbReference type="RuleBase" id="RU361235"/>
    </source>
</evidence>
<dbReference type="InterPro" id="IPR019826">
    <property type="entry name" value="Carboxylesterase_B_AS"/>
</dbReference>
<organism evidence="5 6">
    <name type="scientific">Fusobacterium simiae</name>
    <dbReference type="NCBI Taxonomy" id="855"/>
    <lineage>
        <taxon>Bacteria</taxon>
        <taxon>Fusobacteriati</taxon>
        <taxon>Fusobacteriota</taxon>
        <taxon>Fusobacteriia</taxon>
        <taxon>Fusobacteriales</taxon>
        <taxon>Fusobacteriaceae</taxon>
        <taxon>Fusobacterium</taxon>
    </lineage>
</organism>
<dbReference type="PROSITE" id="PS00122">
    <property type="entry name" value="CARBOXYLESTERASE_B_1"/>
    <property type="match status" value="1"/>
</dbReference>
<dbReference type="Proteomes" id="UP001062738">
    <property type="component" value="Unassembled WGS sequence"/>
</dbReference>
<sequence>MKKLLLVGLLLLQIGTGNLSFAANNENKNLTKNTVNVVNTNSNTIATTESGKIQGFVQDGIYTYLGVPYATAERFMPPKKLAKWDGVKQTTKFGTFFSQGGGMVPRSGWFVGPKLEMSEDSYNLNIWTPAIKDGKKRPVMVWLHGGGFRSGSSAENYIYDGKNLSKMGDVVVVSVNHRLNLLGFLDLSAYGEKYKNSANVGIMDLVASLEWVRDNIEEFGGDPNNVTIFGESGGGAKVLTLMATPAAKGLFHKAVSESGAVEEMGMTLLPERTTRRVAELTLENLGLTASNVDEIQKLPYEKVMEATEKALQKTAEEQGYKNVLTGQPGLDWAPKLDSYIPVEPVGEKYPEQAKNIPLLIGTNLTEWETMPFLTSNNSKIVNKDTLSNAEINKKMKEKYGDRAEAIAKEFKKAYPERKAVDALYVDSLLRKQTLKTTRLKSDQNGAPVYSYIFAWDNPMANGMALSFHTAEIPFVFYNIDKIGSNLDGREKAAYELARKVSQAWINFAKTGNPNVEGLPNWTPYNRKDGTVMIFNDKSEIKHKHDEELMRLLAPSYNF</sequence>
<evidence type="ECO:0000256" key="2">
    <source>
        <dbReference type="ARBA" id="ARBA00022801"/>
    </source>
</evidence>
<comment type="similarity">
    <text evidence="1 3">Belongs to the type-B carboxylesterase/lipase family.</text>
</comment>
<dbReference type="Pfam" id="PF00135">
    <property type="entry name" value="COesterase"/>
    <property type="match status" value="1"/>
</dbReference>
<feature type="chain" id="PRO_5044962825" description="Carboxylic ester hydrolase" evidence="3">
    <location>
        <begin position="23"/>
        <end position="558"/>
    </location>
</feature>
<dbReference type="PANTHER" id="PTHR11559">
    <property type="entry name" value="CARBOXYLESTERASE"/>
    <property type="match status" value="1"/>
</dbReference>
<feature type="domain" description="Carboxylesterase type B" evidence="4">
    <location>
        <begin position="43"/>
        <end position="546"/>
    </location>
</feature>
<name>A0ABT4DH29_FUSSI</name>
<comment type="caution">
    <text evidence="5">The sequence shown here is derived from an EMBL/GenBank/DDBJ whole genome shotgun (WGS) entry which is preliminary data.</text>
</comment>
<reference evidence="5" key="1">
    <citation type="submission" date="2022-09" db="EMBL/GenBank/DDBJ databases">
        <authorList>
            <person name="Zoaiter M."/>
        </authorList>
    </citation>
    <scope>NUCLEOTIDE SEQUENCE</scope>
    <source>
        <strain evidence="5">DSM 19848</strain>
    </source>
</reference>
<dbReference type="EMBL" id="JAOXXL010000009">
    <property type="protein sequence ID" value="MCY7007904.1"/>
    <property type="molecule type" value="Genomic_DNA"/>
</dbReference>
<dbReference type="Gene3D" id="3.40.50.1820">
    <property type="entry name" value="alpha/beta hydrolase"/>
    <property type="match status" value="1"/>
</dbReference>
<gene>
    <name evidence="5" type="ORF">OCK72_04435</name>
</gene>
<keyword evidence="2 3" id="KW-0378">Hydrolase</keyword>
<accession>A0ABT4DH29</accession>
<evidence type="ECO:0000313" key="6">
    <source>
        <dbReference type="Proteomes" id="UP001062738"/>
    </source>
</evidence>